<organism evidence="1 2">
    <name type="scientific">Collybiopsis confluens</name>
    <dbReference type="NCBI Taxonomy" id="2823264"/>
    <lineage>
        <taxon>Eukaryota</taxon>
        <taxon>Fungi</taxon>
        <taxon>Dikarya</taxon>
        <taxon>Basidiomycota</taxon>
        <taxon>Agaricomycotina</taxon>
        <taxon>Agaricomycetes</taxon>
        <taxon>Agaricomycetidae</taxon>
        <taxon>Agaricales</taxon>
        <taxon>Marasmiineae</taxon>
        <taxon>Omphalotaceae</taxon>
        <taxon>Collybiopsis</taxon>
    </lineage>
</organism>
<dbReference type="Proteomes" id="UP000518752">
    <property type="component" value="Unassembled WGS sequence"/>
</dbReference>
<proteinExistence type="predicted"/>
<dbReference type="OrthoDB" id="2520628at2759"/>
<protein>
    <submittedName>
        <fullName evidence="1">Uncharacterized protein</fullName>
    </submittedName>
</protein>
<evidence type="ECO:0000313" key="1">
    <source>
        <dbReference type="EMBL" id="KAF5390254.1"/>
    </source>
</evidence>
<sequence>MDGLPRLSVQYASSKDTLGTWLEILPCGILHYGLGRNDIFTSAAQPTAPVLYAYQPWINYLAVHLLLTAAFSAAPSLPTNAELLSSLDLVLFPLDAILRTNAITSTLAHLSPGSQLISPILSHSPLFHFVLGCTASSGGGISAATLGVWNPNWGSGGFTPAFLRKGPRSPFNSILNTLDVWGGGVVAVIYGISTSHIAFHPLVVYLSPYIRVFSLIDTKEIKPLSPLGGKSLAAAALMVLFGVRALSARLQTLPLPPGTAQGKGKI</sequence>
<dbReference type="EMBL" id="JAACJN010000016">
    <property type="protein sequence ID" value="KAF5390254.1"/>
    <property type="molecule type" value="Genomic_DNA"/>
</dbReference>
<gene>
    <name evidence="1" type="ORF">D9757_002912</name>
</gene>
<accession>A0A8H5HVB7</accession>
<evidence type="ECO:0000313" key="2">
    <source>
        <dbReference type="Proteomes" id="UP000518752"/>
    </source>
</evidence>
<name>A0A8H5HVB7_9AGAR</name>
<dbReference type="AlphaFoldDB" id="A0A8H5HVB7"/>
<comment type="caution">
    <text evidence="1">The sequence shown here is derived from an EMBL/GenBank/DDBJ whole genome shotgun (WGS) entry which is preliminary data.</text>
</comment>
<reference evidence="1 2" key="1">
    <citation type="journal article" date="2020" name="ISME J.">
        <title>Uncovering the hidden diversity of litter-decomposition mechanisms in mushroom-forming fungi.</title>
        <authorList>
            <person name="Floudas D."/>
            <person name="Bentzer J."/>
            <person name="Ahren D."/>
            <person name="Johansson T."/>
            <person name="Persson P."/>
            <person name="Tunlid A."/>
        </authorList>
    </citation>
    <scope>NUCLEOTIDE SEQUENCE [LARGE SCALE GENOMIC DNA]</scope>
    <source>
        <strain evidence="1 2">CBS 406.79</strain>
    </source>
</reference>
<keyword evidence="2" id="KW-1185">Reference proteome</keyword>